<name>A0A1U8JZT7_GOSHI</name>
<dbReference type="Pfam" id="PF00078">
    <property type="entry name" value="RVT_1"/>
    <property type="match status" value="1"/>
</dbReference>
<sequence length="1040" mass="117442">MENGGPTIKMNNRPNSEPSKPSSSLKENLHNLEKPDSRLGNGALPAGLARGVLDLSVPVLAAQHLPATVGRDSRSLAVDELQINPGDDMGFRLEEESSINETVLEVSRRDHTAVSLDVENLGSGRHSAVVFHKNLQIKENNSAQSPKNYDSALVLSSSSGKSFKHKGRSQAKKQAKLLHSSNTRFKISGAQRTPLKESMEHIAESISTLATPNSGVTISIGTDAQIGGEHAPGHPDRAKRKLLWEDLKSVNSNLSFPWIWGLMDLLTLGKEAKAVDFFEGLFGEDSATVRDFPNVAPVTNEEIKRALFDMAPLKAPGSDGFHAQFFQSQWDILGNDVCQWVKEIFDGRPIEPELNNTLIVLIPKKENPEDFNHFRPISLCSVLYKLVMKIIANRFKVIFPKLISQEQAGFIAWRNISDNIILAQEIIHSMRCNRKGRKWMAIKLDLEKAYDRVSWEFISASLVAAGIPVSLRGVIMSAISSSSMQILWNRSPTKKFKPKRGIRQGCPLSPYLFVLCMEWLGHFIQPEIDSGKWDPIHLSRTGPSVSHLFFANDLVIFCKAQLDQARLLDSILTQFCEISGHQISVRKSNIFFSKDTEANIRNQINQLFGFQEVRNLGTYLGVPLLHERITKSTLSFIVDKVRKKLQSWDARKLSIAGRITLVQSVLLSIPNYFMQSLMILKGVSVDIEKLVRQFIWGNTDGQPKMSLIGFNFASKSNVLWVRVLRAKYGWKDQFPDSINRSQCSHLWRALSKIWPLLRENIAWSIGDGASARCWIDPWIPSMGPLISKISHSANLDLDCCVREMVNSDGSWNLDLFRAWVPEDIINRIISIPPPHPNSGSDKIIWASSASGVFSVRSAYWYLKENSWNPQEDYWKIVWKYPGPQRLRVFLWLAFQQKLLTNSERARRRIGHCSSCPICGHDIEDLVHVLRDCPSAQDVWRLVIPDQLKQRFFSVSFQDWLSLNLCFHERLQDYASEVVKVSSCWGRHYTYYVGDHFKSKQGSSLMVNSYDNWVFLFTDGAVARDSDYAAIGGVARDRDGN</sequence>
<organism evidence="3 4">
    <name type="scientific">Gossypium hirsutum</name>
    <name type="common">Upland cotton</name>
    <name type="synonym">Gossypium mexicanum</name>
    <dbReference type="NCBI Taxonomy" id="3635"/>
    <lineage>
        <taxon>Eukaryota</taxon>
        <taxon>Viridiplantae</taxon>
        <taxon>Streptophyta</taxon>
        <taxon>Embryophyta</taxon>
        <taxon>Tracheophyta</taxon>
        <taxon>Spermatophyta</taxon>
        <taxon>Magnoliopsida</taxon>
        <taxon>eudicotyledons</taxon>
        <taxon>Gunneridae</taxon>
        <taxon>Pentapetalae</taxon>
        <taxon>rosids</taxon>
        <taxon>malvids</taxon>
        <taxon>Malvales</taxon>
        <taxon>Malvaceae</taxon>
        <taxon>Malvoideae</taxon>
        <taxon>Gossypium</taxon>
    </lineage>
</organism>
<dbReference type="PROSITE" id="PS50878">
    <property type="entry name" value="RT_POL"/>
    <property type="match status" value="1"/>
</dbReference>
<dbReference type="STRING" id="3635.A0A1U8JZT7"/>
<feature type="compositionally biased region" description="Low complexity" evidence="1">
    <location>
        <begin position="15"/>
        <end position="26"/>
    </location>
</feature>
<proteinExistence type="predicted"/>
<dbReference type="Pfam" id="PF13966">
    <property type="entry name" value="zf-RVT"/>
    <property type="match status" value="1"/>
</dbReference>
<dbReference type="PANTHER" id="PTHR33116:SF86">
    <property type="entry name" value="REVERSE TRANSCRIPTASE DOMAIN-CONTAINING PROTEIN"/>
    <property type="match status" value="1"/>
</dbReference>
<dbReference type="InterPro" id="IPR000477">
    <property type="entry name" value="RT_dom"/>
</dbReference>
<dbReference type="PaxDb" id="3635-A0A1U8JZT7"/>
<feature type="domain" description="Reverse transcriptase" evidence="2">
    <location>
        <begin position="343"/>
        <end position="624"/>
    </location>
</feature>
<dbReference type="InterPro" id="IPR026960">
    <property type="entry name" value="RVT-Znf"/>
</dbReference>
<dbReference type="OrthoDB" id="1000146at2759"/>
<dbReference type="InterPro" id="IPR043502">
    <property type="entry name" value="DNA/RNA_pol_sf"/>
</dbReference>
<dbReference type="CDD" id="cd01650">
    <property type="entry name" value="RT_nLTR_like"/>
    <property type="match status" value="1"/>
</dbReference>
<evidence type="ECO:0000256" key="1">
    <source>
        <dbReference type="SAM" id="MobiDB-lite"/>
    </source>
</evidence>
<feature type="compositionally biased region" description="Basic and acidic residues" evidence="1">
    <location>
        <begin position="27"/>
        <end position="37"/>
    </location>
</feature>
<dbReference type="Proteomes" id="UP000818029">
    <property type="component" value="Chromosome D11"/>
</dbReference>
<dbReference type="GeneID" id="107910831"/>
<dbReference type="KEGG" id="ghi:107910831"/>
<protein>
    <recommendedName>
        <fullName evidence="2">Reverse transcriptase domain-containing protein</fullName>
    </recommendedName>
</protein>
<dbReference type="SUPFAM" id="SSF56672">
    <property type="entry name" value="DNA/RNA polymerases"/>
    <property type="match status" value="1"/>
</dbReference>
<dbReference type="RefSeq" id="XP_016694253.1">
    <property type="nucleotide sequence ID" value="XM_016838764.1"/>
</dbReference>
<gene>
    <name evidence="4" type="primary">LOC107910831</name>
</gene>
<reference evidence="3" key="1">
    <citation type="journal article" date="2020" name="Nat. Genet.">
        <title>Genomic diversifications of five Gossypium allopolyploid species and their impact on cotton improvement.</title>
        <authorList>
            <person name="Chen Z.J."/>
            <person name="Sreedasyam A."/>
            <person name="Ando A."/>
            <person name="Song Q."/>
            <person name="De Santiago L.M."/>
            <person name="Hulse-Kemp A.M."/>
            <person name="Ding M."/>
            <person name="Ye W."/>
            <person name="Kirkbride R.C."/>
            <person name="Jenkins J."/>
            <person name="Plott C."/>
            <person name="Lovell J."/>
            <person name="Lin Y.M."/>
            <person name="Vaughn R."/>
            <person name="Liu B."/>
            <person name="Simpson S."/>
            <person name="Scheffler B.E."/>
            <person name="Wen L."/>
            <person name="Saski C.A."/>
            <person name="Grover C.E."/>
            <person name="Hu G."/>
            <person name="Conover J.L."/>
            <person name="Carlson J.W."/>
            <person name="Shu S."/>
            <person name="Boston L.B."/>
            <person name="Williams M."/>
            <person name="Peterson D.G."/>
            <person name="McGee K."/>
            <person name="Jones D.C."/>
            <person name="Wendel J.F."/>
            <person name="Stelly D.M."/>
            <person name="Grimwood J."/>
            <person name="Schmutz J."/>
        </authorList>
    </citation>
    <scope>NUCLEOTIDE SEQUENCE [LARGE SCALE GENOMIC DNA]</scope>
    <source>
        <strain evidence="3">cv. TM-1</strain>
    </source>
</reference>
<feature type="region of interest" description="Disordered" evidence="1">
    <location>
        <begin position="1"/>
        <end position="38"/>
    </location>
</feature>
<accession>A0A1U8JZT7</accession>
<evidence type="ECO:0000313" key="3">
    <source>
        <dbReference type="Proteomes" id="UP000818029"/>
    </source>
</evidence>
<evidence type="ECO:0000313" key="4">
    <source>
        <dbReference type="RefSeq" id="XP_016694253.1"/>
    </source>
</evidence>
<keyword evidence="3" id="KW-1185">Reference proteome</keyword>
<evidence type="ECO:0000259" key="2">
    <source>
        <dbReference type="PROSITE" id="PS50878"/>
    </source>
</evidence>
<reference evidence="4" key="2">
    <citation type="submission" date="2025-08" db="UniProtKB">
        <authorList>
            <consortium name="RefSeq"/>
        </authorList>
    </citation>
    <scope>IDENTIFICATION</scope>
</reference>
<dbReference type="AlphaFoldDB" id="A0A1U8JZT7"/>
<dbReference type="SMR" id="A0A1U8JZT7"/>
<dbReference type="PANTHER" id="PTHR33116">
    <property type="entry name" value="REVERSE TRANSCRIPTASE ZINC-BINDING DOMAIN-CONTAINING PROTEIN-RELATED-RELATED"/>
    <property type="match status" value="1"/>
</dbReference>